<dbReference type="InterPro" id="IPR058670">
    <property type="entry name" value="PTPase_dom"/>
</dbReference>
<reference evidence="10" key="1">
    <citation type="submission" date="2023-03" db="EMBL/GenBank/DDBJ databases">
        <authorList>
            <person name="Steffen K."/>
            <person name="Cardenas P."/>
        </authorList>
    </citation>
    <scope>NUCLEOTIDE SEQUENCE</scope>
</reference>
<feature type="domain" description="AAA+ ATPase" evidence="9">
    <location>
        <begin position="120"/>
        <end position="276"/>
    </location>
</feature>
<dbReference type="InterPro" id="IPR039430">
    <property type="entry name" value="Thymidylate_kin-like_dom"/>
</dbReference>
<evidence type="ECO:0000256" key="6">
    <source>
        <dbReference type="ARBA" id="ARBA00022777"/>
    </source>
</evidence>
<comment type="catalytic activity">
    <reaction evidence="8">
        <text>dTMP + ATP = dTDP + ADP</text>
        <dbReference type="Rhea" id="RHEA:13517"/>
        <dbReference type="ChEBI" id="CHEBI:30616"/>
        <dbReference type="ChEBI" id="CHEBI:58369"/>
        <dbReference type="ChEBI" id="CHEBI:63528"/>
        <dbReference type="ChEBI" id="CHEBI:456216"/>
        <dbReference type="EC" id="2.7.4.9"/>
    </reaction>
</comment>
<evidence type="ECO:0000256" key="5">
    <source>
        <dbReference type="ARBA" id="ARBA00022741"/>
    </source>
</evidence>
<organism evidence="10 11">
    <name type="scientific">Geodia barretti</name>
    <name type="common">Barrett's horny sponge</name>
    <dbReference type="NCBI Taxonomy" id="519541"/>
    <lineage>
        <taxon>Eukaryota</taxon>
        <taxon>Metazoa</taxon>
        <taxon>Porifera</taxon>
        <taxon>Demospongiae</taxon>
        <taxon>Heteroscleromorpha</taxon>
        <taxon>Tetractinellida</taxon>
        <taxon>Astrophorina</taxon>
        <taxon>Geodiidae</taxon>
        <taxon>Geodia</taxon>
    </lineage>
</organism>
<dbReference type="FunFam" id="3.40.50.300:FF:000225">
    <property type="entry name" value="Thymidylate kinase"/>
    <property type="match status" value="1"/>
</dbReference>
<dbReference type="HAMAP" id="MF_00165">
    <property type="entry name" value="Thymidylate_kinase"/>
    <property type="match status" value="1"/>
</dbReference>
<keyword evidence="7" id="KW-0067">ATP-binding</keyword>
<dbReference type="SMART" id="SM00382">
    <property type="entry name" value="AAA"/>
    <property type="match status" value="1"/>
</dbReference>
<dbReference type="PANTHER" id="PTHR20953">
    <property type="entry name" value="KINASE-RELATED"/>
    <property type="match status" value="1"/>
</dbReference>
<dbReference type="Pfam" id="PF25516">
    <property type="entry name" value="PTPase"/>
    <property type="match status" value="1"/>
</dbReference>
<dbReference type="Pfam" id="PF02223">
    <property type="entry name" value="Thymidylate_kin"/>
    <property type="match status" value="1"/>
</dbReference>
<dbReference type="GO" id="GO:0006233">
    <property type="term" value="P:dTDP biosynthetic process"/>
    <property type="evidence" value="ECO:0007669"/>
    <property type="project" value="InterPro"/>
</dbReference>
<evidence type="ECO:0000256" key="1">
    <source>
        <dbReference type="ARBA" id="ARBA00009776"/>
    </source>
</evidence>
<dbReference type="InterPro" id="IPR018094">
    <property type="entry name" value="Thymidylate_kinase"/>
</dbReference>
<keyword evidence="3" id="KW-0808">Transferase</keyword>
<evidence type="ECO:0000256" key="3">
    <source>
        <dbReference type="ARBA" id="ARBA00022679"/>
    </source>
</evidence>
<dbReference type="InterPro" id="IPR027417">
    <property type="entry name" value="P-loop_NTPase"/>
</dbReference>
<dbReference type="Pfam" id="PF19568">
    <property type="entry name" value="Spore_III_AA"/>
    <property type="match status" value="1"/>
</dbReference>
<dbReference type="InterPro" id="IPR003593">
    <property type="entry name" value="AAA+_ATPase"/>
</dbReference>
<evidence type="ECO:0000256" key="8">
    <source>
        <dbReference type="ARBA" id="ARBA00048743"/>
    </source>
</evidence>
<dbReference type="PANTHER" id="PTHR20953:SF3">
    <property type="entry name" value="P-LOOP CONTAINING NUCLEOSIDE TRIPHOSPHATE HYDROLASES SUPERFAMILY PROTEIN"/>
    <property type="match status" value="1"/>
</dbReference>
<dbReference type="Gene3D" id="3.40.50.300">
    <property type="entry name" value="P-loop containing nucleotide triphosphate hydrolases"/>
    <property type="match status" value="2"/>
</dbReference>
<keyword evidence="4" id="KW-0545">Nucleotide biosynthesis</keyword>
<dbReference type="AlphaFoldDB" id="A0AA35RAT8"/>
<dbReference type="CDD" id="cd01672">
    <property type="entry name" value="TMPK"/>
    <property type="match status" value="1"/>
</dbReference>
<keyword evidence="11" id="KW-1185">Reference proteome</keyword>
<dbReference type="SUPFAM" id="SSF52540">
    <property type="entry name" value="P-loop containing nucleoside triphosphate hydrolases"/>
    <property type="match status" value="2"/>
</dbReference>
<keyword evidence="6" id="KW-0418">Kinase</keyword>
<keyword evidence="5" id="KW-0547">Nucleotide-binding</keyword>
<name>A0AA35RAT8_GEOBA</name>
<evidence type="ECO:0000256" key="2">
    <source>
        <dbReference type="ARBA" id="ARBA00012980"/>
    </source>
</evidence>
<proteinExistence type="inferred from homology"/>
<comment type="similarity">
    <text evidence="1">Belongs to the thymidylate kinase family.</text>
</comment>
<comment type="caution">
    <text evidence="10">The sequence shown here is derived from an EMBL/GenBank/DDBJ whole genome shotgun (WGS) entry which is preliminary data.</text>
</comment>
<gene>
    <name evidence="10" type="ORF">GBAR_LOCUS5564</name>
</gene>
<dbReference type="GO" id="GO:0005524">
    <property type="term" value="F:ATP binding"/>
    <property type="evidence" value="ECO:0007669"/>
    <property type="project" value="UniProtKB-KW"/>
</dbReference>
<dbReference type="EMBL" id="CASHTH010000814">
    <property type="protein sequence ID" value="CAI8008030.1"/>
    <property type="molecule type" value="Genomic_DNA"/>
</dbReference>
<evidence type="ECO:0000313" key="11">
    <source>
        <dbReference type="Proteomes" id="UP001174909"/>
    </source>
</evidence>
<dbReference type="NCBIfam" id="TIGR00041">
    <property type="entry name" value="DTMP_kinase"/>
    <property type="match status" value="1"/>
</dbReference>
<evidence type="ECO:0000259" key="9">
    <source>
        <dbReference type="SMART" id="SM00382"/>
    </source>
</evidence>
<sequence length="743" mass="82207">MDADLESLIDTLPMHIRDLLLERDDVNELLEVVLDLGREPEARFLSESLVVSSTEITEAEIDHVIEKVSLFGEDNRAGIERTLHRISAMRNRSGKVVGLTLRVGRAVYGTIRIIEDLVLSGRSVLLLGKPGVGKTTMLREIARVLADDAQKRVIIVDTSNEIAGDGDIPHPGIGRARRMQVRLPALQHAVMIEAVENHMPEVIVIDEIGTEADADAARTIAERGVQLVATAHGNTLDNLIMNPTLSDLVGGVEAVTLGDIEARRRGTQKTVRERRAPPTFDILVEIQGWNEVVVHEDVSDVVDRMLRGNPISPQLRTMDELGRLQRSHAETKVASLFNGLDRSDRRDTPRRAWGVPMPEDPVESIPMKSVSILPYGINKGKLMQAVQGINAPVELVADLGKADMLLTTKNYYRRSTQALQIAEQRGKPVYVLRKNTLAQIQQFVQALVRKQSQDAHLEGEHADAIDEAERAASRLEEGEMQVKLSPQAAYVRHLQHKAVGDMAVFISFEGGEGSGKSTQSEILTNRLRDCGFAVEFVHEPGSTELGWQVRDILKRGLPGESVISDQAELLLFSAARAELVFKALKPLQTQPDAVIVADRYVDSTTAYQGYGRGMPLEQIKVVNVLATQGVMPDLTFLLDLPPVNGLTRIGDLQLGFQMDDSVLHQNAGRADDARAQEGARFEDEPLEFHERVRRGYRELAASEPDRFCVIDATLPERRVSELIWEEVCGRFPEIAAVTEGAKR</sequence>
<dbReference type="CDD" id="cd00009">
    <property type="entry name" value="AAA"/>
    <property type="match status" value="1"/>
</dbReference>
<accession>A0AA35RAT8</accession>
<dbReference type="InterPro" id="IPR045735">
    <property type="entry name" value="Spore_III_AA_AAA+_ATPase"/>
</dbReference>
<protein>
    <recommendedName>
        <fullName evidence="2">dTMP kinase</fullName>
        <ecNumber evidence="2">2.7.4.9</ecNumber>
    </recommendedName>
</protein>
<dbReference type="GO" id="GO:0004798">
    <property type="term" value="F:dTMP kinase activity"/>
    <property type="evidence" value="ECO:0007669"/>
    <property type="project" value="UniProtKB-EC"/>
</dbReference>
<evidence type="ECO:0000256" key="7">
    <source>
        <dbReference type="ARBA" id="ARBA00022840"/>
    </source>
</evidence>
<evidence type="ECO:0000313" key="10">
    <source>
        <dbReference type="EMBL" id="CAI8008030.1"/>
    </source>
</evidence>
<dbReference type="Proteomes" id="UP001174909">
    <property type="component" value="Unassembled WGS sequence"/>
</dbReference>
<evidence type="ECO:0000256" key="4">
    <source>
        <dbReference type="ARBA" id="ARBA00022727"/>
    </source>
</evidence>
<dbReference type="EC" id="2.7.4.9" evidence="2"/>